<dbReference type="PROSITE" id="PS00622">
    <property type="entry name" value="HTH_LUXR_1"/>
    <property type="match status" value="1"/>
</dbReference>
<proteinExistence type="predicted"/>
<dbReference type="PANTHER" id="PTHR43214">
    <property type="entry name" value="TWO-COMPONENT RESPONSE REGULATOR"/>
    <property type="match status" value="1"/>
</dbReference>
<evidence type="ECO:0000256" key="2">
    <source>
        <dbReference type="ARBA" id="ARBA00023125"/>
    </source>
</evidence>
<dbReference type="Proteomes" id="UP001464891">
    <property type="component" value="Unassembled WGS sequence"/>
</dbReference>
<dbReference type="SUPFAM" id="SSF46894">
    <property type="entry name" value="C-terminal effector domain of the bipartite response regulators"/>
    <property type="match status" value="1"/>
</dbReference>
<dbReference type="EMBL" id="JAMPKM010000005">
    <property type="protein sequence ID" value="MEP0817586.1"/>
    <property type="molecule type" value="Genomic_DNA"/>
</dbReference>
<evidence type="ECO:0000256" key="3">
    <source>
        <dbReference type="PROSITE-ProRule" id="PRU00169"/>
    </source>
</evidence>
<dbReference type="InterPro" id="IPR016032">
    <property type="entry name" value="Sig_transdc_resp-reg_C-effctor"/>
</dbReference>
<organism evidence="6 7">
    <name type="scientific">Trichocoleus desertorum GB2-A4</name>
    <dbReference type="NCBI Taxonomy" id="2933944"/>
    <lineage>
        <taxon>Bacteria</taxon>
        <taxon>Bacillati</taxon>
        <taxon>Cyanobacteriota</taxon>
        <taxon>Cyanophyceae</taxon>
        <taxon>Leptolyngbyales</taxon>
        <taxon>Trichocoleusaceae</taxon>
        <taxon>Trichocoleus</taxon>
    </lineage>
</organism>
<dbReference type="InterPro" id="IPR039420">
    <property type="entry name" value="WalR-like"/>
</dbReference>
<dbReference type="PROSITE" id="PS50043">
    <property type="entry name" value="HTH_LUXR_2"/>
    <property type="match status" value="1"/>
</dbReference>
<feature type="domain" description="Response regulatory" evidence="5">
    <location>
        <begin position="3"/>
        <end position="119"/>
    </location>
</feature>
<feature type="domain" description="HTH luxR-type" evidence="4">
    <location>
        <begin position="152"/>
        <end position="217"/>
    </location>
</feature>
<gene>
    <name evidence="6" type="ORF">NC998_10805</name>
</gene>
<reference evidence="6 7" key="1">
    <citation type="submission" date="2022-04" db="EMBL/GenBank/DDBJ databases">
        <title>Positive selection, recombination, and allopatry shape intraspecific diversity of widespread and dominant cyanobacteria.</title>
        <authorList>
            <person name="Wei J."/>
            <person name="Shu W."/>
            <person name="Hu C."/>
        </authorList>
    </citation>
    <scope>NUCLEOTIDE SEQUENCE [LARGE SCALE GENOMIC DNA]</scope>
    <source>
        <strain evidence="6 7">GB2-A4</strain>
    </source>
</reference>
<sequence length="227" mass="24476">MIRVLLVDDQSILRQGLKALLELEPDLDVVGDASNGQVALQQVEALQPDVVLMDVRMPVMDGVAATRSICQRFPAIKVLVLTTFDDDEYIAEAMRVGAIGYLLKDTPSEELAAAIRAVYKGYAQFGPGIFQKVLSHMGPKPSASANSPAEPLPPGLSELTPREREVLRLIAAGSSNREIAQTLFISEGTVKNHVTNILNRLNLRDRTQAAIFANACLALLNDGSGSL</sequence>
<dbReference type="PANTHER" id="PTHR43214:SF43">
    <property type="entry name" value="TWO-COMPONENT RESPONSE REGULATOR"/>
    <property type="match status" value="1"/>
</dbReference>
<dbReference type="InterPro" id="IPR001789">
    <property type="entry name" value="Sig_transdc_resp-reg_receiver"/>
</dbReference>
<dbReference type="InterPro" id="IPR058245">
    <property type="entry name" value="NreC/VraR/RcsB-like_REC"/>
</dbReference>
<dbReference type="InterPro" id="IPR000792">
    <property type="entry name" value="Tscrpt_reg_LuxR_C"/>
</dbReference>
<evidence type="ECO:0000313" key="7">
    <source>
        <dbReference type="Proteomes" id="UP001464891"/>
    </source>
</evidence>
<dbReference type="CDD" id="cd06170">
    <property type="entry name" value="LuxR_C_like"/>
    <property type="match status" value="1"/>
</dbReference>
<comment type="caution">
    <text evidence="6">The sequence shown here is derived from an EMBL/GenBank/DDBJ whole genome shotgun (WGS) entry which is preliminary data.</text>
</comment>
<name>A0ABV0J735_9CYAN</name>
<feature type="modified residue" description="4-aspartylphosphate" evidence="3">
    <location>
        <position position="54"/>
    </location>
</feature>
<evidence type="ECO:0000256" key="1">
    <source>
        <dbReference type="ARBA" id="ARBA00022553"/>
    </source>
</evidence>
<accession>A0ABV0J735</accession>
<evidence type="ECO:0000259" key="4">
    <source>
        <dbReference type="PROSITE" id="PS50043"/>
    </source>
</evidence>
<dbReference type="CDD" id="cd17535">
    <property type="entry name" value="REC_NarL-like"/>
    <property type="match status" value="1"/>
</dbReference>
<dbReference type="SUPFAM" id="SSF52172">
    <property type="entry name" value="CheY-like"/>
    <property type="match status" value="1"/>
</dbReference>
<dbReference type="SMART" id="SM00421">
    <property type="entry name" value="HTH_LUXR"/>
    <property type="match status" value="1"/>
</dbReference>
<keyword evidence="2" id="KW-0238">DNA-binding</keyword>
<keyword evidence="7" id="KW-1185">Reference proteome</keyword>
<protein>
    <submittedName>
        <fullName evidence="6">Response regulator transcription factor</fullName>
    </submittedName>
</protein>
<dbReference type="InterPro" id="IPR011006">
    <property type="entry name" value="CheY-like_superfamily"/>
</dbReference>
<dbReference type="Pfam" id="PF00072">
    <property type="entry name" value="Response_reg"/>
    <property type="match status" value="1"/>
</dbReference>
<evidence type="ECO:0000259" key="5">
    <source>
        <dbReference type="PROSITE" id="PS50110"/>
    </source>
</evidence>
<keyword evidence="1 3" id="KW-0597">Phosphoprotein</keyword>
<dbReference type="SMART" id="SM00448">
    <property type="entry name" value="REC"/>
    <property type="match status" value="1"/>
</dbReference>
<dbReference type="PRINTS" id="PR00038">
    <property type="entry name" value="HTHLUXR"/>
</dbReference>
<dbReference type="Pfam" id="PF00196">
    <property type="entry name" value="GerE"/>
    <property type="match status" value="1"/>
</dbReference>
<dbReference type="RefSeq" id="WP_190435798.1">
    <property type="nucleotide sequence ID" value="NZ_JAMPKM010000005.1"/>
</dbReference>
<dbReference type="PROSITE" id="PS50110">
    <property type="entry name" value="RESPONSE_REGULATORY"/>
    <property type="match status" value="1"/>
</dbReference>
<evidence type="ECO:0000313" key="6">
    <source>
        <dbReference type="EMBL" id="MEP0817586.1"/>
    </source>
</evidence>
<dbReference type="Gene3D" id="3.40.50.2300">
    <property type="match status" value="1"/>
</dbReference>